<dbReference type="FunFam" id="3.40.30.10:FF:000035">
    <property type="entry name" value="hematopoietic prostaglandin D synthase"/>
    <property type="match status" value="1"/>
</dbReference>
<evidence type="ECO:0000256" key="2">
    <source>
        <dbReference type="ARBA" id="ARBA00012452"/>
    </source>
</evidence>
<feature type="domain" description="GST N-terminal" evidence="7">
    <location>
        <begin position="77"/>
        <end position="154"/>
    </location>
</feature>
<evidence type="ECO:0000313" key="9">
    <source>
        <dbReference type="EMBL" id="KAK0182420.1"/>
    </source>
</evidence>
<reference evidence="9" key="1">
    <citation type="journal article" date="2023" name="bioRxiv">
        <title>Scaffold-level genome assemblies of two parasitoid biocontrol wasps reveal the parthenogenesis mechanism and an associated novel virus.</title>
        <authorList>
            <person name="Inwood S."/>
            <person name="Skelly J."/>
            <person name="Guhlin J."/>
            <person name="Harrop T."/>
            <person name="Goldson S."/>
            <person name="Dearden P."/>
        </authorList>
    </citation>
    <scope>NUCLEOTIDE SEQUENCE</scope>
    <source>
        <strain evidence="9">Lincoln</strain>
        <tissue evidence="9">Whole body</tissue>
    </source>
</reference>
<dbReference type="FunFam" id="1.20.1050.10:FF:000030">
    <property type="entry name" value="Glutathione S-transferase S1"/>
    <property type="match status" value="1"/>
</dbReference>
<proteinExistence type="inferred from homology"/>
<comment type="caution">
    <text evidence="9">The sequence shown here is derived from an EMBL/GenBank/DDBJ whole genome shotgun (WGS) entry which is preliminary data.</text>
</comment>
<dbReference type="InterPro" id="IPR040079">
    <property type="entry name" value="Glutathione_S-Trfase"/>
</dbReference>
<dbReference type="SFLD" id="SFLDG01205">
    <property type="entry name" value="AMPS.1"/>
    <property type="match status" value="1"/>
</dbReference>
<dbReference type="SUPFAM" id="SSF47616">
    <property type="entry name" value="GST C-terminal domain-like"/>
    <property type="match status" value="1"/>
</dbReference>
<comment type="catalytic activity">
    <reaction evidence="5">
        <text>RX + glutathione = an S-substituted glutathione + a halide anion + H(+)</text>
        <dbReference type="Rhea" id="RHEA:16437"/>
        <dbReference type="ChEBI" id="CHEBI:15378"/>
        <dbReference type="ChEBI" id="CHEBI:16042"/>
        <dbReference type="ChEBI" id="CHEBI:17792"/>
        <dbReference type="ChEBI" id="CHEBI:57925"/>
        <dbReference type="ChEBI" id="CHEBI:90779"/>
        <dbReference type="EC" id="2.5.1.18"/>
    </reaction>
</comment>
<evidence type="ECO:0000259" key="8">
    <source>
        <dbReference type="PROSITE" id="PS50405"/>
    </source>
</evidence>
<evidence type="ECO:0000313" key="10">
    <source>
        <dbReference type="Proteomes" id="UP001168972"/>
    </source>
</evidence>
<evidence type="ECO:0000256" key="5">
    <source>
        <dbReference type="ARBA" id="ARBA00047960"/>
    </source>
</evidence>
<keyword evidence="10" id="KW-1185">Reference proteome</keyword>
<dbReference type="CDD" id="cd03039">
    <property type="entry name" value="GST_N_Sigma_like"/>
    <property type="match status" value="1"/>
</dbReference>
<organism evidence="9 10">
    <name type="scientific">Microctonus hyperodae</name>
    <name type="common">Parasitoid wasp</name>
    <dbReference type="NCBI Taxonomy" id="165561"/>
    <lineage>
        <taxon>Eukaryota</taxon>
        <taxon>Metazoa</taxon>
        <taxon>Ecdysozoa</taxon>
        <taxon>Arthropoda</taxon>
        <taxon>Hexapoda</taxon>
        <taxon>Insecta</taxon>
        <taxon>Pterygota</taxon>
        <taxon>Neoptera</taxon>
        <taxon>Endopterygota</taxon>
        <taxon>Hymenoptera</taxon>
        <taxon>Apocrita</taxon>
        <taxon>Ichneumonoidea</taxon>
        <taxon>Braconidae</taxon>
        <taxon>Euphorinae</taxon>
        <taxon>Microctonus</taxon>
    </lineage>
</organism>
<dbReference type="PROSITE" id="PS50404">
    <property type="entry name" value="GST_NTER"/>
    <property type="match status" value="1"/>
</dbReference>
<dbReference type="InterPro" id="IPR036249">
    <property type="entry name" value="Thioredoxin-like_sf"/>
</dbReference>
<dbReference type="InterPro" id="IPR004045">
    <property type="entry name" value="Glutathione_S-Trfase_N"/>
</dbReference>
<dbReference type="GO" id="GO:0006749">
    <property type="term" value="P:glutathione metabolic process"/>
    <property type="evidence" value="ECO:0007669"/>
    <property type="project" value="TreeGrafter"/>
</dbReference>
<evidence type="ECO:0000256" key="4">
    <source>
        <dbReference type="ARBA" id="ARBA00038317"/>
    </source>
</evidence>
<sequence length="278" mass="32129">MGEATRFATPGARATPSRERQVESKERRQNLWIGSHEFTVVFSLSRALLECLSSFTLVFDCRPKSAWNLLRMAEEQPSYKLIYFNARGRAEHIRYIFAHAGVDYIDERIPKERWPEIKKSMPYGMLPVLEIDGNPIAQSNAVARFLARKYGLAGENEWESMLCDVLVDTLSDLKLVLFQYRTEEDIFKKEEKKVKLLKETIPFYLNKFEQTIVKNGGYAVGTRTTWADFVFAVALENFEQIFGTSALDNYPGLRGLKQRVHEIPTIVDWLAKRPQTDF</sequence>
<accession>A0AA39G7E3</accession>
<dbReference type="GO" id="GO:0004602">
    <property type="term" value="F:glutathione peroxidase activity"/>
    <property type="evidence" value="ECO:0007669"/>
    <property type="project" value="UniProtKB-ARBA"/>
</dbReference>
<evidence type="ECO:0000256" key="1">
    <source>
        <dbReference type="ARBA" id="ARBA00011738"/>
    </source>
</evidence>
<dbReference type="InterPro" id="IPR050213">
    <property type="entry name" value="GST_superfamily"/>
</dbReference>
<name>A0AA39G7E3_MICHY</name>
<keyword evidence="3" id="KW-0808">Transferase</keyword>
<dbReference type="SFLD" id="SFLDS00019">
    <property type="entry name" value="Glutathione_Transferase_(cytos"/>
    <property type="match status" value="1"/>
</dbReference>
<evidence type="ECO:0000256" key="6">
    <source>
        <dbReference type="SAM" id="MobiDB-lite"/>
    </source>
</evidence>
<evidence type="ECO:0000259" key="7">
    <source>
        <dbReference type="PROSITE" id="PS50404"/>
    </source>
</evidence>
<dbReference type="EMBL" id="JAQQBR010000001">
    <property type="protein sequence ID" value="KAK0182420.1"/>
    <property type="molecule type" value="Genomic_DNA"/>
</dbReference>
<dbReference type="PANTHER" id="PTHR11571">
    <property type="entry name" value="GLUTATHIONE S-TRANSFERASE"/>
    <property type="match status" value="1"/>
</dbReference>
<dbReference type="Pfam" id="PF02798">
    <property type="entry name" value="GST_N"/>
    <property type="match status" value="1"/>
</dbReference>
<dbReference type="Proteomes" id="UP001168972">
    <property type="component" value="Unassembled WGS sequence"/>
</dbReference>
<dbReference type="InterPro" id="IPR010987">
    <property type="entry name" value="Glutathione-S-Trfase_C-like"/>
</dbReference>
<dbReference type="PROSITE" id="PS50405">
    <property type="entry name" value="GST_CTER"/>
    <property type="match status" value="1"/>
</dbReference>
<dbReference type="CDD" id="cd03192">
    <property type="entry name" value="GST_C_Sigma_like"/>
    <property type="match status" value="1"/>
</dbReference>
<dbReference type="EC" id="2.5.1.18" evidence="2"/>
<dbReference type="Gene3D" id="1.20.1050.130">
    <property type="match status" value="1"/>
</dbReference>
<protein>
    <recommendedName>
        <fullName evidence="2">glutathione transferase</fullName>
        <ecNumber evidence="2">2.5.1.18</ecNumber>
    </recommendedName>
</protein>
<feature type="region of interest" description="Disordered" evidence="6">
    <location>
        <begin position="1"/>
        <end position="21"/>
    </location>
</feature>
<evidence type="ECO:0000256" key="3">
    <source>
        <dbReference type="ARBA" id="ARBA00022679"/>
    </source>
</evidence>
<dbReference type="GO" id="GO:0004364">
    <property type="term" value="F:glutathione transferase activity"/>
    <property type="evidence" value="ECO:0007669"/>
    <property type="project" value="UniProtKB-EC"/>
</dbReference>
<comment type="subunit">
    <text evidence="1">Homodimer.</text>
</comment>
<dbReference type="InterPro" id="IPR036282">
    <property type="entry name" value="Glutathione-S-Trfase_C_sf"/>
</dbReference>
<dbReference type="Pfam" id="PF14497">
    <property type="entry name" value="GST_C_3"/>
    <property type="match status" value="1"/>
</dbReference>
<dbReference type="AlphaFoldDB" id="A0AA39G7E3"/>
<dbReference type="SFLD" id="SFLDG00363">
    <property type="entry name" value="AMPS_(cytGST):_Alpha-__Mu-__Pi"/>
    <property type="match status" value="1"/>
</dbReference>
<dbReference type="InterPro" id="IPR004046">
    <property type="entry name" value="GST_C"/>
</dbReference>
<dbReference type="PANTHER" id="PTHR11571:SF224">
    <property type="entry name" value="HEMATOPOIETIC PROSTAGLANDIN D SYNTHASE"/>
    <property type="match status" value="1"/>
</dbReference>
<feature type="domain" description="GST C-terminal" evidence="8">
    <location>
        <begin position="156"/>
        <end position="278"/>
    </location>
</feature>
<dbReference type="SUPFAM" id="SSF52833">
    <property type="entry name" value="Thioredoxin-like"/>
    <property type="match status" value="1"/>
</dbReference>
<gene>
    <name evidence="9" type="ORF">PV327_000562</name>
</gene>
<reference evidence="9" key="2">
    <citation type="submission" date="2023-03" db="EMBL/GenBank/DDBJ databases">
        <authorList>
            <person name="Inwood S.N."/>
            <person name="Skelly J.G."/>
            <person name="Guhlin J."/>
            <person name="Harrop T.W.R."/>
            <person name="Goldson S.G."/>
            <person name="Dearden P.K."/>
        </authorList>
    </citation>
    <scope>NUCLEOTIDE SEQUENCE</scope>
    <source>
        <strain evidence="9">Lincoln</strain>
        <tissue evidence="9">Whole body</tissue>
    </source>
</reference>
<comment type="similarity">
    <text evidence="4">Belongs to the GST superfamily. Sigma family.</text>
</comment>